<evidence type="ECO:0000256" key="1">
    <source>
        <dbReference type="ARBA" id="ARBA00023224"/>
    </source>
</evidence>
<feature type="transmembrane region" description="Helical" evidence="3">
    <location>
        <begin position="7"/>
        <end position="28"/>
    </location>
</feature>
<dbReference type="PANTHER" id="PTHR32089">
    <property type="entry name" value="METHYL-ACCEPTING CHEMOTAXIS PROTEIN MCPB"/>
    <property type="match status" value="1"/>
</dbReference>
<dbReference type="Gene3D" id="1.20.120.30">
    <property type="entry name" value="Aspartate receptor, ligand-binding domain"/>
    <property type="match status" value="1"/>
</dbReference>
<dbReference type="GO" id="GO:0007165">
    <property type="term" value="P:signal transduction"/>
    <property type="evidence" value="ECO:0007669"/>
    <property type="project" value="UniProtKB-KW"/>
</dbReference>
<dbReference type="PROSITE" id="PS50111">
    <property type="entry name" value="CHEMOTAXIS_TRANSDUC_2"/>
    <property type="match status" value="1"/>
</dbReference>
<evidence type="ECO:0000256" key="3">
    <source>
        <dbReference type="SAM" id="Phobius"/>
    </source>
</evidence>
<gene>
    <name evidence="5" type="ORF">MNB_SM-7-1461</name>
</gene>
<dbReference type="PANTHER" id="PTHR32089:SF112">
    <property type="entry name" value="LYSOZYME-LIKE PROTEIN-RELATED"/>
    <property type="match status" value="1"/>
</dbReference>
<dbReference type="Pfam" id="PF13682">
    <property type="entry name" value="CZB"/>
    <property type="match status" value="1"/>
</dbReference>
<dbReference type="SMART" id="SM00283">
    <property type="entry name" value="MA"/>
    <property type="match status" value="1"/>
</dbReference>
<organism evidence="5">
    <name type="scientific">hydrothermal vent metagenome</name>
    <dbReference type="NCBI Taxonomy" id="652676"/>
    <lineage>
        <taxon>unclassified sequences</taxon>
        <taxon>metagenomes</taxon>
        <taxon>ecological metagenomes</taxon>
    </lineage>
</organism>
<evidence type="ECO:0000256" key="2">
    <source>
        <dbReference type="SAM" id="Coils"/>
    </source>
</evidence>
<evidence type="ECO:0000313" key="5">
    <source>
        <dbReference type="EMBL" id="SFV49852.1"/>
    </source>
</evidence>
<dbReference type="InterPro" id="IPR004089">
    <property type="entry name" value="MCPsignal_dom"/>
</dbReference>
<dbReference type="EMBL" id="FPHB01000006">
    <property type="protein sequence ID" value="SFV49852.1"/>
    <property type="molecule type" value="Genomic_DNA"/>
</dbReference>
<dbReference type="Gene3D" id="1.10.287.950">
    <property type="entry name" value="Methyl-accepting chemotaxis protein"/>
    <property type="match status" value="1"/>
</dbReference>
<keyword evidence="1" id="KW-0807">Transducer</keyword>
<feature type="domain" description="Methyl-accepting transducer" evidence="4">
    <location>
        <begin position="155"/>
        <end position="329"/>
    </location>
</feature>
<protein>
    <submittedName>
        <fullName evidence="5">Putative MCP-type signal transduction protein</fullName>
    </submittedName>
</protein>
<feature type="coiled-coil region" evidence="2">
    <location>
        <begin position="276"/>
        <end position="303"/>
    </location>
</feature>
<name>A0A1W1B8I9_9ZZZZ</name>
<keyword evidence="3" id="KW-0472">Membrane</keyword>
<dbReference type="Pfam" id="PF00015">
    <property type="entry name" value="MCPsignal"/>
    <property type="match status" value="1"/>
</dbReference>
<dbReference type="AlphaFoldDB" id="A0A1W1B8I9"/>
<keyword evidence="3" id="KW-1133">Transmembrane helix</keyword>
<reference evidence="5" key="1">
    <citation type="submission" date="2016-10" db="EMBL/GenBank/DDBJ databases">
        <authorList>
            <person name="de Groot N.N."/>
        </authorList>
    </citation>
    <scope>NUCLEOTIDE SEQUENCE</scope>
</reference>
<dbReference type="SUPFAM" id="SSF58104">
    <property type="entry name" value="Methyl-accepting chemotaxis protein (MCP) signaling domain"/>
    <property type="match status" value="1"/>
</dbReference>
<accession>A0A1W1B8I9</accession>
<keyword evidence="2" id="KW-0175">Coiled coil</keyword>
<evidence type="ECO:0000259" key="4">
    <source>
        <dbReference type="PROSITE" id="PS50111"/>
    </source>
</evidence>
<dbReference type="Gene3D" id="1.20.120.1530">
    <property type="match status" value="1"/>
</dbReference>
<dbReference type="GO" id="GO:0016020">
    <property type="term" value="C:membrane"/>
    <property type="evidence" value="ECO:0007669"/>
    <property type="project" value="InterPro"/>
</dbReference>
<dbReference type="InterPro" id="IPR025991">
    <property type="entry name" value="Chemoreceptor_zinc-bind_dom"/>
</dbReference>
<sequence>MACFYALFVSEFILAAVIAVGVVGALFIPSELQNTQANDLHGRIVNVVVDAAKGKLEGRITHIPEDGSKTSELAWAVNDMLDQVEAFMRETQTTIEFASEGKTYRVACEKGLHGTYAYVAAKLNKAISAINTGYVARIRDEMSQQFGKLNGGMQAGLSIIQSDISTTTESADAIEAAAKETAEESQKSLESVIQISEHLTHLVELINSSHEGIVGLESRTKEISEVVSLIKDIAEQTNLLALNAAIEAARAGEHGRGFAVVADEVRKLAERTQKATTEIEINISTLQQEANEMRENSDNIAQIAQSSTDVIHEFEHTFKALNQQATESSRLSVGIKNRLYTTLIKVDHIIFKSNAYHAVLTVDKNAHFADHYQCRLGQWYYEGKGKEQFSSLSAYKEMEAPHATVHKKVLTNMEYVKKDIVFKGSNPQIIVQNFKEMEGASNTLYEKLDKLTAEYEQKYLV</sequence>
<keyword evidence="3" id="KW-0812">Transmembrane</keyword>
<proteinExistence type="predicted"/>